<name>A0A1Q9GSB4_9GAMM</name>
<reference evidence="1 2" key="1">
    <citation type="submission" date="2016-09" db="EMBL/GenBank/DDBJ databases">
        <title>Photobacterium proteolyticum sp. nov. a protease producing bacterium isolated from ocean sediments of Laizhou Bay.</title>
        <authorList>
            <person name="Li Y."/>
        </authorList>
    </citation>
    <scope>NUCLEOTIDE SEQUENCE [LARGE SCALE GENOMIC DNA]</scope>
    <source>
        <strain evidence="1 2">13-12</strain>
    </source>
</reference>
<dbReference type="Gene3D" id="1.10.238.160">
    <property type="match status" value="1"/>
</dbReference>
<sequence length="61" mass="7272">MNDFKLLSITDVCKLINKDRRTLWVWVREGKFPQPLKMNGRTIGWKTETYTQWLSELEGAE</sequence>
<dbReference type="EMBL" id="MJIL01000063">
    <property type="protein sequence ID" value="OLQ77608.1"/>
    <property type="molecule type" value="Genomic_DNA"/>
</dbReference>
<protein>
    <submittedName>
        <fullName evidence="1">Transcriptional regulator</fullName>
    </submittedName>
</protein>
<dbReference type="InterPro" id="IPR009061">
    <property type="entry name" value="DNA-bd_dom_put_sf"/>
</dbReference>
<dbReference type="OrthoDB" id="5298532at2"/>
<dbReference type="STRING" id="1903952.BIT28_26940"/>
<proteinExistence type="predicted"/>
<evidence type="ECO:0000313" key="1">
    <source>
        <dbReference type="EMBL" id="OLQ77608.1"/>
    </source>
</evidence>
<dbReference type="AlphaFoldDB" id="A0A1Q9GSB4"/>
<gene>
    <name evidence="1" type="ORF">BIT28_26940</name>
</gene>
<organism evidence="1 2">
    <name type="scientific">Photobacterium proteolyticum</name>
    <dbReference type="NCBI Taxonomy" id="1903952"/>
    <lineage>
        <taxon>Bacteria</taxon>
        <taxon>Pseudomonadati</taxon>
        <taxon>Pseudomonadota</taxon>
        <taxon>Gammaproteobacteria</taxon>
        <taxon>Vibrionales</taxon>
        <taxon>Vibrionaceae</taxon>
        <taxon>Photobacterium</taxon>
    </lineage>
</organism>
<dbReference type="RefSeq" id="WP_075763507.1">
    <property type="nucleotide sequence ID" value="NZ_MJIL01000063.1"/>
</dbReference>
<dbReference type="InterPro" id="IPR010260">
    <property type="entry name" value="AlpA"/>
</dbReference>
<keyword evidence="2" id="KW-1185">Reference proteome</keyword>
<comment type="caution">
    <text evidence="1">The sequence shown here is derived from an EMBL/GenBank/DDBJ whole genome shotgun (WGS) entry which is preliminary data.</text>
</comment>
<evidence type="ECO:0000313" key="2">
    <source>
        <dbReference type="Proteomes" id="UP000186905"/>
    </source>
</evidence>
<accession>A0A1Q9GSB4</accession>
<dbReference type="Pfam" id="PF05930">
    <property type="entry name" value="Phage_AlpA"/>
    <property type="match status" value="1"/>
</dbReference>
<dbReference type="SUPFAM" id="SSF46955">
    <property type="entry name" value="Putative DNA-binding domain"/>
    <property type="match status" value="1"/>
</dbReference>
<dbReference type="Proteomes" id="UP000186905">
    <property type="component" value="Unassembled WGS sequence"/>
</dbReference>